<dbReference type="AlphaFoldDB" id="A0A0E9T4U8"/>
<reference evidence="1" key="1">
    <citation type="submission" date="2014-11" db="EMBL/GenBank/DDBJ databases">
        <authorList>
            <person name="Amaro Gonzalez C."/>
        </authorList>
    </citation>
    <scope>NUCLEOTIDE SEQUENCE</scope>
</reference>
<protein>
    <submittedName>
        <fullName evidence="1">Uncharacterized protein</fullName>
    </submittedName>
</protein>
<evidence type="ECO:0000313" key="1">
    <source>
        <dbReference type="EMBL" id="JAH47995.1"/>
    </source>
</evidence>
<accession>A0A0E9T4U8</accession>
<dbReference type="EMBL" id="GBXM01060582">
    <property type="protein sequence ID" value="JAH47995.1"/>
    <property type="molecule type" value="Transcribed_RNA"/>
</dbReference>
<name>A0A0E9T4U8_ANGAN</name>
<proteinExistence type="predicted"/>
<organism evidence="1">
    <name type="scientific">Anguilla anguilla</name>
    <name type="common">European freshwater eel</name>
    <name type="synonym">Muraena anguilla</name>
    <dbReference type="NCBI Taxonomy" id="7936"/>
    <lineage>
        <taxon>Eukaryota</taxon>
        <taxon>Metazoa</taxon>
        <taxon>Chordata</taxon>
        <taxon>Craniata</taxon>
        <taxon>Vertebrata</taxon>
        <taxon>Euteleostomi</taxon>
        <taxon>Actinopterygii</taxon>
        <taxon>Neopterygii</taxon>
        <taxon>Teleostei</taxon>
        <taxon>Anguilliformes</taxon>
        <taxon>Anguillidae</taxon>
        <taxon>Anguilla</taxon>
    </lineage>
</organism>
<sequence length="39" mass="4388">MHIKKEKKYTSDTTQASAWSLLYSTYADLGAQEGFSQSD</sequence>
<reference evidence="1" key="2">
    <citation type="journal article" date="2015" name="Fish Shellfish Immunol.">
        <title>Early steps in the European eel (Anguilla anguilla)-Vibrio vulnificus interaction in the gills: Role of the RtxA13 toxin.</title>
        <authorList>
            <person name="Callol A."/>
            <person name="Pajuelo D."/>
            <person name="Ebbesson L."/>
            <person name="Teles M."/>
            <person name="MacKenzie S."/>
            <person name="Amaro C."/>
        </authorList>
    </citation>
    <scope>NUCLEOTIDE SEQUENCE</scope>
</reference>